<dbReference type="SUPFAM" id="SSF158997">
    <property type="entry name" value="Trm112p-like"/>
    <property type="match status" value="1"/>
</dbReference>
<dbReference type="PANTHER" id="PTHR33505:SF4">
    <property type="entry name" value="PROTEIN PREY, MITOCHONDRIAL"/>
    <property type="match status" value="1"/>
</dbReference>
<sequence length="116" mass="13205">MNVLHELRPLIRVSGNEKTGIIWHDSKRAVRCGFHTSTCQKDLNNNDKKQTSKKVEPFDESVLKYIVCPLSKSPLRYDRATNELICDKLQVAYPIINGIPNLIPQDARKLSENTVS</sequence>
<dbReference type="HAMAP" id="MF_01187">
    <property type="entry name" value="UPF0434"/>
    <property type="match status" value="1"/>
</dbReference>
<dbReference type="EMBL" id="JAODUP010000324">
    <property type="protein sequence ID" value="KAK2152608.1"/>
    <property type="molecule type" value="Genomic_DNA"/>
</dbReference>
<dbReference type="InterPro" id="IPR005651">
    <property type="entry name" value="Trm112-like"/>
</dbReference>
<proteinExistence type="inferred from homology"/>
<evidence type="ECO:0000313" key="3">
    <source>
        <dbReference type="EMBL" id="KAK2152608.1"/>
    </source>
</evidence>
<protein>
    <recommendedName>
        <fullName evidence="2">Protein preY, mitochondrial</fullName>
    </recommendedName>
</protein>
<comment type="similarity">
    <text evidence="1">Belongs to the PREY family.</text>
</comment>
<comment type="caution">
    <text evidence="3">The sequence shown here is derived from an EMBL/GenBank/DDBJ whole genome shotgun (WGS) entry which is preliminary data.</text>
</comment>
<organism evidence="3 4">
    <name type="scientific">Paralvinella palmiformis</name>
    <dbReference type="NCBI Taxonomy" id="53620"/>
    <lineage>
        <taxon>Eukaryota</taxon>
        <taxon>Metazoa</taxon>
        <taxon>Spiralia</taxon>
        <taxon>Lophotrochozoa</taxon>
        <taxon>Annelida</taxon>
        <taxon>Polychaeta</taxon>
        <taxon>Sedentaria</taxon>
        <taxon>Canalipalpata</taxon>
        <taxon>Terebellida</taxon>
        <taxon>Terebelliformia</taxon>
        <taxon>Alvinellidae</taxon>
        <taxon>Paralvinella</taxon>
    </lineage>
</organism>
<evidence type="ECO:0000256" key="1">
    <source>
        <dbReference type="ARBA" id="ARBA00038479"/>
    </source>
</evidence>
<dbReference type="AlphaFoldDB" id="A0AAD9JH81"/>
<dbReference type="PANTHER" id="PTHR33505">
    <property type="entry name" value="ZGC:162634"/>
    <property type="match status" value="1"/>
</dbReference>
<accession>A0AAD9JH81</accession>
<gene>
    <name evidence="3" type="ORF">LSH36_323g03126</name>
</gene>
<dbReference type="Gene3D" id="2.20.25.10">
    <property type="match status" value="1"/>
</dbReference>
<reference evidence="3" key="1">
    <citation type="journal article" date="2023" name="Mol. Biol. Evol.">
        <title>Third-Generation Sequencing Reveals the Adaptive Role of the Epigenome in Three Deep-Sea Polychaetes.</title>
        <authorList>
            <person name="Perez M."/>
            <person name="Aroh O."/>
            <person name="Sun Y."/>
            <person name="Lan Y."/>
            <person name="Juniper S.K."/>
            <person name="Young C.R."/>
            <person name="Angers B."/>
            <person name="Qian P.Y."/>
        </authorList>
    </citation>
    <scope>NUCLEOTIDE SEQUENCE</scope>
    <source>
        <strain evidence="3">P08H-3</strain>
    </source>
</reference>
<name>A0AAD9JH81_9ANNE</name>
<evidence type="ECO:0000256" key="2">
    <source>
        <dbReference type="ARBA" id="ARBA00040939"/>
    </source>
</evidence>
<dbReference type="Pfam" id="PF03966">
    <property type="entry name" value="Trm112p"/>
    <property type="match status" value="1"/>
</dbReference>
<evidence type="ECO:0000313" key="4">
    <source>
        <dbReference type="Proteomes" id="UP001208570"/>
    </source>
</evidence>
<dbReference type="Proteomes" id="UP001208570">
    <property type="component" value="Unassembled WGS sequence"/>
</dbReference>
<keyword evidence="4" id="KW-1185">Reference proteome</keyword>